<organism evidence="1 2">
    <name type="scientific">Paenibacillus residui</name>
    <dbReference type="NCBI Taxonomy" id="629724"/>
    <lineage>
        <taxon>Bacteria</taxon>
        <taxon>Bacillati</taxon>
        <taxon>Bacillota</taxon>
        <taxon>Bacilli</taxon>
        <taxon>Bacillales</taxon>
        <taxon>Paenibacillaceae</taxon>
        <taxon>Paenibacillus</taxon>
    </lineage>
</organism>
<accession>A0ABW3D7R5</accession>
<reference evidence="2" key="1">
    <citation type="journal article" date="2019" name="Int. J. Syst. Evol. Microbiol.">
        <title>The Global Catalogue of Microorganisms (GCM) 10K type strain sequencing project: providing services to taxonomists for standard genome sequencing and annotation.</title>
        <authorList>
            <consortium name="The Broad Institute Genomics Platform"/>
            <consortium name="The Broad Institute Genome Sequencing Center for Infectious Disease"/>
            <person name="Wu L."/>
            <person name="Ma J."/>
        </authorList>
    </citation>
    <scope>NUCLEOTIDE SEQUENCE [LARGE SCALE GENOMIC DNA]</scope>
    <source>
        <strain evidence="2">CCUG 57263</strain>
    </source>
</reference>
<keyword evidence="2" id="KW-1185">Reference proteome</keyword>
<proteinExistence type="predicted"/>
<gene>
    <name evidence="1" type="ORF">ACFQ03_06275</name>
</gene>
<protein>
    <recommendedName>
        <fullName evidence="3">WYL domain-containing protein</fullName>
    </recommendedName>
</protein>
<evidence type="ECO:0000313" key="1">
    <source>
        <dbReference type="EMBL" id="MFD0868749.1"/>
    </source>
</evidence>
<dbReference type="RefSeq" id="WP_379286846.1">
    <property type="nucleotide sequence ID" value="NZ_JBHTIU010000023.1"/>
</dbReference>
<name>A0ABW3D7R5_9BACL</name>
<comment type="caution">
    <text evidence="1">The sequence shown here is derived from an EMBL/GenBank/DDBJ whole genome shotgun (WGS) entry which is preliminary data.</text>
</comment>
<dbReference type="EMBL" id="JBHTIU010000023">
    <property type="protein sequence ID" value="MFD0868749.1"/>
    <property type="molecule type" value="Genomic_DNA"/>
</dbReference>
<dbReference type="Proteomes" id="UP001597120">
    <property type="component" value="Unassembled WGS sequence"/>
</dbReference>
<evidence type="ECO:0000313" key="2">
    <source>
        <dbReference type="Proteomes" id="UP001597120"/>
    </source>
</evidence>
<evidence type="ECO:0008006" key="3">
    <source>
        <dbReference type="Google" id="ProtNLM"/>
    </source>
</evidence>
<sequence>MDVGKYVGRTIEMIYLDRHNRFSKRKVKVKSVDGQIVRAYCLEQRGPRVFRVENILAVQPVKIA</sequence>